<dbReference type="InterPro" id="IPR011990">
    <property type="entry name" value="TPR-like_helical_dom_sf"/>
</dbReference>
<dbReference type="CDD" id="cd21037">
    <property type="entry name" value="MLKL_NTD"/>
    <property type="match status" value="1"/>
</dbReference>
<dbReference type="EC" id="2.5.1.10" evidence="2"/>
<dbReference type="GO" id="GO:0007166">
    <property type="term" value="P:cell surface receptor signaling pathway"/>
    <property type="evidence" value="ECO:0007669"/>
    <property type="project" value="InterPro"/>
</dbReference>
<dbReference type="InterPro" id="IPR033749">
    <property type="entry name" value="Polyprenyl_synt_CS"/>
</dbReference>
<feature type="region of interest" description="Disordered" evidence="11">
    <location>
        <begin position="408"/>
        <end position="440"/>
    </location>
</feature>
<dbReference type="InterPro" id="IPR000092">
    <property type="entry name" value="Polyprenyl_synt"/>
</dbReference>
<dbReference type="Gene3D" id="1.25.40.10">
    <property type="entry name" value="Tetratricopeptide repeat domain"/>
    <property type="match status" value="1"/>
</dbReference>
<feature type="compositionally biased region" description="Low complexity" evidence="11">
    <location>
        <begin position="344"/>
        <end position="357"/>
    </location>
</feature>
<dbReference type="SUPFAM" id="SSF52540">
    <property type="entry name" value="P-loop containing nucleoside triphosphate hydrolases"/>
    <property type="match status" value="1"/>
</dbReference>
<reference evidence="13" key="1">
    <citation type="journal article" date="2017" name="Nat. Ecol. Evol.">
        <title>Genome expansion and lineage-specific genetic innovations in the forest pathogenic fungi Armillaria.</title>
        <authorList>
            <person name="Sipos G."/>
            <person name="Prasanna A.N."/>
            <person name="Walter M.C."/>
            <person name="O'Connor E."/>
            <person name="Balint B."/>
            <person name="Krizsan K."/>
            <person name="Kiss B."/>
            <person name="Hess J."/>
            <person name="Varga T."/>
            <person name="Slot J."/>
            <person name="Riley R."/>
            <person name="Boka B."/>
            <person name="Rigling D."/>
            <person name="Barry K."/>
            <person name="Lee J."/>
            <person name="Mihaltcheva S."/>
            <person name="LaButti K."/>
            <person name="Lipzen A."/>
            <person name="Waldron R."/>
            <person name="Moloney N.M."/>
            <person name="Sperisen C."/>
            <person name="Kredics L."/>
            <person name="Vagvoelgyi C."/>
            <person name="Patrignani A."/>
            <person name="Fitzpatrick D."/>
            <person name="Nagy I."/>
            <person name="Doyle S."/>
            <person name="Anderson J.B."/>
            <person name="Grigoriev I.V."/>
            <person name="Gueldener U."/>
            <person name="Muensterkoetter M."/>
            <person name="Nagy L.G."/>
        </authorList>
    </citation>
    <scope>NUCLEOTIDE SEQUENCE [LARGE SCALE GENOMIC DNA]</scope>
    <source>
        <strain evidence="13">C18/9</strain>
    </source>
</reference>
<proteinExistence type="predicted"/>
<dbReference type="InterPro" id="IPR027417">
    <property type="entry name" value="P-loop_NTPase"/>
</dbReference>
<dbReference type="EC" id="2.5.1.1" evidence="3"/>
<evidence type="ECO:0000256" key="7">
    <source>
        <dbReference type="ARBA" id="ARBA00032380"/>
    </source>
</evidence>
<dbReference type="PANTHER" id="PTHR11525">
    <property type="entry name" value="FARNESYL-PYROPHOSPHATE SYNTHETASE"/>
    <property type="match status" value="1"/>
</dbReference>
<dbReference type="GO" id="GO:0046872">
    <property type="term" value="F:metal ion binding"/>
    <property type="evidence" value="ECO:0007669"/>
    <property type="project" value="UniProtKB-KW"/>
</dbReference>
<evidence type="ECO:0000256" key="3">
    <source>
        <dbReference type="ARBA" id="ARBA00012833"/>
    </source>
</evidence>
<dbReference type="STRING" id="47428.A0A284RI31"/>
<dbReference type="Gene3D" id="1.10.600.10">
    <property type="entry name" value="Farnesyl Diphosphate Synthase"/>
    <property type="match status" value="2"/>
</dbReference>
<keyword evidence="4" id="KW-0808">Transferase</keyword>
<evidence type="ECO:0000313" key="12">
    <source>
        <dbReference type="EMBL" id="SJL08419.1"/>
    </source>
</evidence>
<dbReference type="SUPFAM" id="SSF48576">
    <property type="entry name" value="Terpenoid synthases"/>
    <property type="match status" value="1"/>
</dbReference>
<evidence type="ECO:0000256" key="10">
    <source>
        <dbReference type="ARBA" id="ARBA00032873"/>
    </source>
</evidence>
<dbReference type="PANTHER" id="PTHR11525:SF0">
    <property type="entry name" value="FARNESYL PYROPHOSPHATE SYNTHASE"/>
    <property type="match status" value="1"/>
</dbReference>
<dbReference type="OMA" id="GTHHENI"/>
<dbReference type="SUPFAM" id="SSF48452">
    <property type="entry name" value="TPR-like"/>
    <property type="match status" value="1"/>
</dbReference>
<keyword evidence="6" id="KW-0460">Magnesium</keyword>
<evidence type="ECO:0000313" key="13">
    <source>
        <dbReference type="Proteomes" id="UP000219338"/>
    </source>
</evidence>
<organism evidence="12 13">
    <name type="scientific">Armillaria ostoyae</name>
    <name type="common">Armillaria root rot fungus</name>
    <dbReference type="NCBI Taxonomy" id="47428"/>
    <lineage>
        <taxon>Eukaryota</taxon>
        <taxon>Fungi</taxon>
        <taxon>Dikarya</taxon>
        <taxon>Basidiomycota</taxon>
        <taxon>Agaricomycotina</taxon>
        <taxon>Agaricomycetes</taxon>
        <taxon>Agaricomycetidae</taxon>
        <taxon>Agaricales</taxon>
        <taxon>Marasmiineae</taxon>
        <taxon>Physalacriaceae</taxon>
        <taxon>Armillaria</taxon>
    </lineage>
</organism>
<feature type="region of interest" description="Disordered" evidence="11">
    <location>
        <begin position="343"/>
        <end position="372"/>
    </location>
</feature>
<dbReference type="GO" id="GO:0045337">
    <property type="term" value="P:farnesyl diphosphate biosynthetic process"/>
    <property type="evidence" value="ECO:0007669"/>
    <property type="project" value="TreeGrafter"/>
</dbReference>
<dbReference type="InterPro" id="IPR036537">
    <property type="entry name" value="Adaptor_Cbl_N_dom_sf"/>
</dbReference>
<protein>
    <recommendedName>
        <fullName evidence="10">(2E,6E)-farnesyl diphosphate synthase</fullName>
        <ecNumber evidence="3">2.5.1.1</ecNumber>
        <ecNumber evidence="2">2.5.1.10</ecNumber>
    </recommendedName>
    <alternativeName>
        <fullName evidence="9">Dimethylallyltranstransferase</fullName>
    </alternativeName>
    <alternativeName>
        <fullName evidence="8">Farnesyl diphosphate synthase</fullName>
    </alternativeName>
    <alternativeName>
        <fullName evidence="7">Geranyltranstransferase</fullName>
    </alternativeName>
</protein>
<dbReference type="Pfam" id="PF13374">
    <property type="entry name" value="TPR_10"/>
    <property type="match status" value="1"/>
</dbReference>
<dbReference type="InterPro" id="IPR008949">
    <property type="entry name" value="Isoprenoid_synthase_dom_sf"/>
</dbReference>
<keyword evidence="5" id="KW-0479">Metal-binding</keyword>
<dbReference type="PROSITE" id="PS00444">
    <property type="entry name" value="POLYPRENYL_SYNTHASE_2"/>
    <property type="match status" value="1"/>
</dbReference>
<dbReference type="Gene3D" id="3.40.50.300">
    <property type="entry name" value="P-loop containing nucleotide triphosphate hydrolases"/>
    <property type="match status" value="1"/>
</dbReference>
<evidence type="ECO:0000256" key="6">
    <source>
        <dbReference type="ARBA" id="ARBA00022842"/>
    </source>
</evidence>
<evidence type="ECO:0000256" key="11">
    <source>
        <dbReference type="SAM" id="MobiDB-lite"/>
    </source>
</evidence>
<dbReference type="GO" id="GO:0004337">
    <property type="term" value="F:(2E,6E)-farnesyl diphosphate synthase activity"/>
    <property type="evidence" value="ECO:0007669"/>
    <property type="project" value="UniProtKB-EC"/>
</dbReference>
<accession>A0A284RI31</accession>
<dbReference type="Gene3D" id="1.20.930.20">
    <property type="entry name" value="Adaptor protein Cbl, N-terminal domain"/>
    <property type="match status" value="1"/>
</dbReference>
<dbReference type="Proteomes" id="UP000219338">
    <property type="component" value="Unassembled WGS sequence"/>
</dbReference>
<dbReference type="OrthoDB" id="1658288at2759"/>
<evidence type="ECO:0000256" key="4">
    <source>
        <dbReference type="ARBA" id="ARBA00022679"/>
    </source>
</evidence>
<evidence type="ECO:0000256" key="8">
    <source>
        <dbReference type="ARBA" id="ARBA00032424"/>
    </source>
</evidence>
<dbReference type="GO" id="GO:0004161">
    <property type="term" value="F:dimethylallyltranstransferase activity"/>
    <property type="evidence" value="ECO:0007669"/>
    <property type="project" value="UniProtKB-EC"/>
</dbReference>
<evidence type="ECO:0000256" key="9">
    <source>
        <dbReference type="ARBA" id="ARBA00032448"/>
    </source>
</evidence>
<sequence>MSTDKAARRARFEGAWKVIKQELLDYITGEGMPKDAIEWYERNLDYNVPGGKLNRGMSVVDTAEIIKGTPLTDDEYLKAAVLGWGIELPCWYRVPKVGQIAINDSFMLEAAIYYLLKKHFRGETYYVDVLELFLETTFQTEMGQLIDLITAPEDEVDLSKFSPKKHSLIVIYKTAYYSFYLPVALAMYMSHVPQSYPSGTQTIEPYALAKSILIPLGEYFQIQDDLLDFSGTPEQIGKIGTDIFDNKCSWCVNTALALCTPKQRRVLDENYGRKDSECERRVKEVFESPEVDLRKRYGVYEEKVYGELVAMIGEIPEVEGKKTTTTIATMEFFKRKQIAHGDASSSSSLPLPSSTTPAQAVGSPSNDAASVKGKGKLSKFFHLGKRGHTDTIGDVAATSSNSASLVLQSNKSSTTSSQPLASAQTTTTKDSPDNNNLAGTLSENKTANAAVILEIVKDICEVLDKVPYVKVVAGLASTVITIIEAVNACKGEWDKVKDDLIKVRDIVFEFRYGRDDSAPLPGDVKAAFRELEICLMEVLKAVIRYQDVSAGRLALERSALKAEATSCVERIDMAVKVFQVKILVGMRLVGDQTHLIVEKILAIVLSIQQGPTPSLSPNLNVLACPAPSQYFTGRESNLRKLSRMFAAPVVTLFSTNINALSAFVRSFDHLSRFTVIFLDASSVEALSMGLKVIVHNIKADNSAHRSPLLVLENADPSLELDQYLPYSPHNPILVTSTNQAVSRFASAQDYKLELSDPVNEWAADSLCRSIERAFAPLLHVVTIVARGGTGKTQLVFRFVSEDPSRFMHVWFFDATSDATLAADFKKLSKATGIGESVDDVWDFLGRMHEDWLVIFDNADDPKVDLSKYIPQCDHGNVIITSRLTEVHQMASPGFHLDFSDLEQSEAVNLLLKHAHENSDNDNQQLASAIVDALGCQALAVATAGAYIASTATCTLSNYLSLFKWKCKQLLNYKMRSLDGYQKTVFSAFQLSFDQLSPSTKLFIQICAFFHHTAIPVKLFYHAAAFTADDLKPEEEETPAVEELKHFLSLFTYDGSWNDSIDELSCLSLTMYDTSAKALSFHSIIYMCVQETIIDKDRVYHIAQLLLARATPNGITDADYQFRQLLIAHADCIHQNKHSTLLVYDSLGRIFNDAGMWIKVESIWQKALVYCKCYFGTHHENILRSMSNLAWTYVKLGQLEEAEMLQTETLKLHKEVLGEHHPSTLIFMNNLASTYEKLGRLEEAEMLQTETLKLRRKVLGESHPDTLISMTNLASTYEELGRLEEAKMLKEKMLKLHRKALE</sequence>
<dbReference type="Pfam" id="PF13424">
    <property type="entry name" value="TPR_12"/>
    <property type="match status" value="1"/>
</dbReference>
<dbReference type="InterPro" id="IPR059179">
    <property type="entry name" value="MLKL-like_MCAfunc"/>
</dbReference>
<keyword evidence="13" id="KW-1185">Reference proteome</keyword>
<comment type="cofactor">
    <cofactor evidence="1">
        <name>Mg(2+)</name>
        <dbReference type="ChEBI" id="CHEBI:18420"/>
    </cofactor>
</comment>
<evidence type="ECO:0000256" key="1">
    <source>
        <dbReference type="ARBA" id="ARBA00001946"/>
    </source>
</evidence>
<evidence type="ECO:0000256" key="5">
    <source>
        <dbReference type="ARBA" id="ARBA00022723"/>
    </source>
</evidence>
<dbReference type="Pfam" id="PF00348">
    <property type="entry name" value="polyprenyl_synt"/>
    <property type="match status" value="1"/>
</dbReference>
<dbReference type="GO" id="GO:0005737">
    <property type="term" value="C:cytoplasm"/>
    <property type="evidence" value="ECO:0007669"/>
    <property type="project" value="TreeGrafter"/>
</dbReference>
<gene>
    <name evidence="12" type="ORF">ARMOST_11782</name>
</gene>
<name>A0A284RI31_ARMOS</name>
<evidence type="ECO:0000256" key="2">
    <source>
        <dbReference type="ARBA" id="ARBA00012439"/>
    </source>
</evidence>
<dbReference type="EMBL" id="FUEG01000009">
    <property type="protein sequence ID" value="SJL08419.1"/>
    <property type="molecule type" value="Genomic_DNA"/>
</dbReference>
<dbReference type="InterPro" id="IPR039702">
    <property type="entry name" value="FPS1-like"/>
</dbReference>